<dbReference type="GO" id="GO:0003700">
    <property type="term" value="F:DNA-binding transcription factor activity"/>
    <property type="evidence" value="ECO:0007669"/>
    <property type="project" value="InterPro"/>
</dbReference>
<dbReference type="Gene3D" id="1.10.10.60">
    <property type="entry name" value="Homeodomain-like"/>
    <property type="match status" value="1"/>
</dbReference>
<evidence type="ECO:0000259" key="4">
    <source>
        <dbReference type="PROSITE" id="PS01124"/>
    </source>
</evidence>
<dbReference type="PRINTS" id="PR00032">
    <property type="entry name" value="HTHARAC"/>
</dbReference>
<dbReference type="InterPro" id="IPR037923">
    <property type="entry name" value="HTH-like"/>
</dbReference>
<dbReference type="SUPFAM" id="SSF51215">
    <property type="entry name" value="Regulatory protein AraC"/>
    <property type="match status" value="1"/>
</dbReference>
<reference evidence="5 6" key="1">
    <citation type="journal article" date="2018" name="Nat. Biotechnol.">
        <title>A standardized bacterial taxonomy based on genome phylogeny substantially revises the tree of life.</title>
        <authorList>
            <person name="Parks D.H."/>
            <person name="Chuvochina M."/>
            <person name="Waite D.W."/>
            <person name="Rinke C."/>
            <person name="Skarshewski A."/>
            <person name="Chaumeil P.A."/>
            <person name="Hugenholtz P."/>
        </authorList>
    </citation>
    <scope>NUCLEOTIDE SEQUENCE [LARGE SCALE GENOMIC DNA]</scope>
    <source>
        <strain evidence="5">UBA11728</strain>
    </source>
</reference>
<dbReference type="EMBL" id="DPVV01000600">
    <property type="protein sequence ID" value="HCL04329.1"/>
    <property type="molecule type" value="Genomic_DNA"/>
</dbReference>
<evidence type="ECO:0000256" key="3">
    <source>
        <dbReference type="ARBA" id="ARBA00023163"/>
    </source>
</evidence>
<dbReference type="GO" id="GO:0043565">
    <property type="term" value="F:sequence-specific DNA binding"/>
    <property type="evidence" value="ECO:0007669"/>
    <property type="project" value="InterPro"/>
</dbReference>
<dbReference type="Pfam" id="PF12833">
    <property type="entry name" value="HTH_18"/>
    <property type="match status" value="1"/>
</dbReference>
<keyword evidence="1" id="KW-0805">Transcription regulation</keyword>
<evidence type="ECO:0000313" key="5">
    <source>
        <dbReference type="EMBL" id="HCL04329.1"/>
    </source>
</evidence>
<dbReference type="SUPFAM" id="SSF46689">
    <property type="entry name" value="Homeodomain-like"/>
    <property type="match status" value="1"/>
</dbReference>
<dbReference type="Gene3D" id="2.60.120.280">
    <property type="entry name" value="Regulatory protein AraC"/>
    <property type="match status" value="1"/>
</dbReference>
<evidence type="ECO:0000313" key="6">
    <source>
        <dbReference type="Proteomes" id="UP000262969"/>
    </source>
</evidence>
<dbReference type="PROSITE" id="PS01124">
    <property type="entry name" value="HTH_ARAC_FAMILY_2"/>
    <property type="match status" value="1"/>
</dbReference>
<evidence type="ECO:0000256" key="2">
    <source>
        <dbReference type="ARBA" id="ARBA00023125"/>
    </source>
</evidence>
<comment type="caution">
    <text evidence="5">The sequence shown here is derived from an EMBL/GenBank/DDBJ whole genome shotgun (WGS) entry which is preliminary data.</text>
</comment>
<feature type="domain" description="HTH araC/xylS-type" evidence="4">
    <location>
        <begin position="158"/>
        <end position="256"/>
    </location>
</feature>
<dbReference type="PANTHER" id="PTHR43280">
    <property type="entry name" value="ARAC-FAMILY TRANSCRIPTIONAL REGULATOR"/>
    <property type="match status" value="1"/>
</dbReference>
<dbReference type="PROSITE" id="PS00041">
    <property type="entry name" value="HTH_ARAC_FAMILY_1"/>
    <property type="match status" value="1"/>
</dbReference>
<dbReference type="PANTHER" id="PTHR43280:SF2">
    <property type="entry name" value="HTH-TYPE TRANSCRIPTIONAL REGULATOR EXSA"/>
    <property type="match status" value="1"/>
</dbReference>
<evidence type="ECO:0000256" key="1">
    <source>
        <dbReference type="ARBA" id="ARBA00023015"/>
    </source>
</evidence>
<keyword evidence="3" id="KW-0804">Transcription</keyword>
<keyword evidence="2" id="KW-0238">DNA-binding</keyword>
<dbReference type="Proteomes" id="UP000262969">
    <property type="component" value="Unassembled WGS sequence"/>
</dbReference>
<name>A0A3D2XB11_9FIRM</name>
<dbReference type="InterPro" id="IPR020449">
    <property type="entry name" value="Tscrpt_reg_AraC-type_HTH"/>
</dbReference>
<sequence>MIHLSHCGYNTHNANYDVIDRPNGSGDYLFLYFIAPMKVTLNHHTTLTKPNACILYSPNARQYYGNVEIFYNSFLHFEVEEEHLSQFHIPTNTIFYPKHYTAINQYIQQILNQSITKDPLYELAIHSLLTELLITVSRDINVPHHKGVTSENILDVIKSVRIQILTNYSKDWTLPEMANLANLSVSRFHYYYKYYFHTSPKADLLETRLNQVQFLLTDQTISIKEAARLTGFEDMPHFTRLFRSKTGMTPTEYRLEFLSTEGFHKA</sequence>
<protein>
    <submittedName>
        <fullName evidence="5">AraC family transcriptional regulator</fullName>
    </submittedName>
</protein>
<dbReference type="SMART" id="SM00342">
    <property type="entry name" value="HTH_ARAC"/>
    <property type="match status" value="1"/>
</dbReference>
<dbReference type="InterPro" id="IPR009057">
    <property type="entry name" value="Homeodomain-like_sf"/>
</dbReference>
<organism evidence="5 6">
    <name type="scientific">Lachnoclostridium phytofermentans</name>
    <dbReference type="NCBI Taxonomy" id="66219"/>
    <lineage>
        <taxon>Bacteria</taxon>
        <taxon>Bacillati</taxon>
        <taxon>Bacillota</taxon>
        <taxon>Clostridia</taxon>
        <taxon>Lachnospirales</taxon>
        <taxon>Lachnospiraceae</taxon>
    </lineage>
</organism>
<gene>
    <name evidence="5" type="ORF">DHW61_18285</name>
</gene>
<proteinExistence type="predicted"/>
<dbReference type="InterPro" id="IPR018060">
    <property type="entry name" value="HTH_AraC"/>
</dbReference>
<dbReference type="AlphaFoldDB" id="A0A3D2XB11"/>
<dbReference type="InterPro" id="IPR018062">
    <property type="entry name" value="HTH_AraC-typ_CS"/>
</dbReference>
<accession>A0A3D2XB11</accession>